<dbReference type="Proteomes" id="UP000250831">
    <property type="component" value="Unassembled WGS sequence"/>
</dbReference>
<proteinExistence type="inferred from homology"/>
<evidence type="ECO:0000256" key="3">
    <source>
        <dbReference type="ARBA" id="ARBA00022692"/>
    </source>
</evidence>
<accession>A0A363NXD6</accession>
<sequence length="228" mass="25800">MESQEYLLINDEAERGVFYKKTYLHVALSILAFIVLESLLIKLVPYDFIVWMVSGKFIWLFLLGCFWLGASLSSRWTLAQSRQTQYMGLAFYIVLEAIIFLPMIYIAAAMTDGASMLYQASIMTVALFTALTAVAFMSNKDFSFLKNILVIGGFLALGAIVAGAIFGFQLGLWFSVFMVLIASGSILYQTQNLKYNYGNEQYVGAALQLFSSIMLLFWYILRILMSRR</sequence>
<dbReference type="PANTHER" id="PTHR23291:SF50">
    <property type="entry name" value="PROTEIN LIFEGUARD 4"/>
    <property type="match status" value="1"/>
</dbReference>
<evidence type="ECO:0000256" key="1">
    <source>
        <dbReference type="ARBA" id="ARBA00004141"/>
    </source>
</evidence>
<evidence type="ECO:0000256" key="5">
    <source>
        <dbReference type="ARBA" id="ARBA00023136"/>
    </source>
</evidence>
<evidence type="ECO:0000256" key="4">
    <source>
        <dbReference type="ARBA" id="ARBA00022989"/>
    </source>
</evidence>
<feature type="transmembrane region" description="Helical" evidence="6">
    <location>
        <begin position="48"/>
        <end position="68"/>
    </location>
</feature>
<evidence type="ECO:0000313" key="7">
    <source>
        <dbReference type="EMBL" id="PUV25459.1"/>
    </source>
</evidence>
<dbReference type="RefSeq" id="WP_108631784.1">
    <property type="nucleotide sequence ID" value="NZ_QCXX01000001.1"/>
</dbReference>
<dbReference type="AlphaFoldDB" id="A0A363NXD6"/>
<reference evidence="7 8" key="1">
    <citation type="submission" date="2018-04" db="EMBL/GenBank/DDBJ databases">
        <title>Sphingobacterium sp. M46 Genome.</title>
        <authorList>
            <person name="Cheng J."/>
            <person name="Li Y."/>
        </authorList>
    </citation>
    <scope>NUCLEOTIDE SEQUENCE [LARGE SCALE GENOMIC DNA]</scope>
    <source>
        <strain evidence="7 8">M46</strain>
    </source>
</reference>
<dbReference type="InterPro" id="IPR006214">
    <property type="entry name" value="Bax_inhibitor_1-related"/>
</dbReference>
<keyword evidence="3 6" id="KW-0812">Transmembrane</keyword>
<keyword evidence="8" id="KW-1185">Reference proteome</keyword>
<comment type="subcellular location">
    <subcellularLocation>
        <location evidence="1">Membrane</location>
        <topology evidence="1">Multi-pass membrane protein</topology>
    </subcellularLocation>
</comment>
<keyword evidence="4 6" id="KW-1133">Transmembrane helix</keyword>
<comment type="similarity">
    <text evidence="2 6">Belongs to the BI1 family.</text>
</comment>
<comment type="caution">
    <text evidence="7">The sequence shown here is derived from an EMBL/GenBank/DDBJ whole genome shotgun (WGS) entry which is preliminary data.</text>
</comment>
<feature type="transmembrane region" description="Helical" evidence="6">
    <location>
        <begin position="23"/>
        <end position="42"/>
    </location>
</feature>
<dbReference type="Pfam" id="PF01027">
    <property type="entry name" value="Bax1-I"/>
    <property type="match status" value="1"/>
</dbReference>
<dbReference type="OrthoDB" id="5177430at2"/>
<name>A0A363NXD6_9SPHI</name>
<protein>
    <submittedName>
        <fullName evidence="7">Permease</fullName>
    </submittedName>
</protein>
<dbReference type="EMBL" id="QCXX01000001">
    <property type="protein sequence ID" value="PUV25459.1"/>
    <property type="molecule type" value="Genomic_DNA"/>
</dbReference>
<feature type="transmembrane region" description="Helical" evidence="6">
    <location>
        <begin position="116"/>
        <end position="136"/>
    </location>
</feature>
<dbReference type="PANTHER" id="PTHR23291">
    <property type="entry name" value="BAX INHIBITOR-RELATED"/>
    <property type="match status" value="1"/>
</dbReference>
<feature type="transmembrane region" description="Helical" evidence="6">
    <location>
        <begin position="172"/>
        <end position="190"/>
    </location>
</feature>
<evidence type="ECO:0000256" key="6">
    <source>
        <dbReference type="RuleBase" id="RU004379"/>
    </source>
</evidence>
<gene>
    <name evidence="7" type="ORF">DCO56_00210</name>
</gene>
<evidence type="ECO:0000313" key="8">
    <source>
        <dbReference type="Proteomes" id="UP000250831"/>
    </source>
</evidence>
<keyword evidence="5 6" id="KW-0472">Membrane</keyword>
<evidence type="ECO:0000256" key="2">
    <source>
        <dbReference type="ARBA" id="ARBA00010350"/>
    </source>
</evidence>
<feature type="transmembrane region" description="Helical" evidence="6">
    <location>
        <begin position="202"/>
        <end position="221"/>
    </location>
</feature>
<feature type="transmembrane region" description="Helical" evidence="6">
    <location>
        <begin position="89"/>
        <end position="110"/>
    </location>
</feature>
<feature type="transmembrane region" description="Helical" evidence="6">
    <location>
        <begin position="148"/>
        <end position="166"/>
    </location>
</feature>
<dbReference type="GO" id="GO:0005886">
    <property type="term" value="C:plasma membrane"/>
    <property type="evidence" value="ECO:0007669"/>
    <property type="project" value="TreeGrafter"/>
</dbReference>
<organism evidence="7 8">
    <name type="scientific">Sphingobacterium athyrii</name>
    <dbReference type="NCBI Taxonomy" id="2152717"/>
    <lineage>
        <taxon>Bacteria</taxon>
        <taxon>Pseudomonadati</taxon>
        <taxon>Bacteroidota</taxon>
        <taxon>Sphingobacteriia</taxon>
        <taxon>Sphingobacteriales</taxon>
        <taxon>Sphingobacteriaceae</taxon>
        <taxon>Sphingobacterium</taxon>
    </lineage>
</organism>